<evidence type="ECO:0000256" key="4">
    <source>
        <dbReference type="ARBA" id="ARBA00023163"/>
    </source>
</evidence>
<reference evidence="9 10" key="1">
    <citation type="submission" date="2016-10" db="EMBL/GenBank/DDBJ databases">
        <authorList>
            <person name="Varghese N."/>
            <person name="Submissions S."/>
        </authorList>
    </citation>
    <scope>NUCLEOTIDE SEQUENCE [LARGE SCALE GENOMIC DNA]</scope>
    <source>
        <strain evidence="9 10">PDC82</strain>
    </source>
</reference>
<dbReference type="GO" id="GO:0003700">
    <property type="term" value="F:DNA-binding transcription factor activity"/>
    <property type="evidence" value="ECO:0007669"/>
    <property type="project" value="InterPro"/>
</dbReference>
<dbReference type="CDD" id="cd08414">
    <property type="entry name" value="PBP2_LTTR_aromatics_like"/>
    <property type="match status" value="1"/>
</dbReference>
<sequence length="359" mass="39915">MLEQILPGPDRPRLQWRERRSGRWLRYNVARDKMTMRKTGNFDKLGLYHAAPDNTKTSSPMDTRQLTIFVEAARARNFRAAAVQLGIAQPAVTQRIRQLEENLGFKLFHRINRGVELTPAGQSMLIEAEEILARTKGALEKAQQIRRGELGTLRIGYGTSVMAERKLPALITRYGDEHRDVTLELLPGMTMEQLIEQVETRKTDVAFIRAPLPRLPQTLRAMPFDRSKLCVALSDSHPLASSRRISVGDIVREKLLLPIDEIGLGLSSSALTLFEDAGCEPQIGMRIANINTILALVEAGAGISILPENTVRSTRGIVGVPLDSADAWSDCVLVVRRGPLALHVDAFVNMARQAYQPSL</sequence>
<evidence type="ECO:0000256" key="2">
    <source>
        <dbReference type="ARBA" id="ARBA00023015"/>
    </source>
</evidence>
<evidence type="ECO:0000259" key="8">
    <source>
        <dbReference type="PROSITE" id="PS50931"/>
    </source>
</evidence>
<evidence type="ECO:0000256" key="6">
    <source>
        <dbReference type="ARBA" id="ARBA00067332"/>
    </source>
</evidence>
<organism evidence="9 10">
    <name type="scientific">Agrobacterium fabrum</name>
    <dbReference type="NCBI Taxonomy" id="1176649"/>
    <lineage>
        <taxon>Bacteria</taxon>
        <taxon>Pseudomonadati</taxon>
        <taxon>Pseudomonadota</taxon>
        <taxon>Alphaproteobacteria</taxon>
        <taxon>Hyphomicrobiales</taxon>
        <taxon>Rhizobiaceae</taxon>
        <taxon>Rhizobium/Agrobacterium group</taxon>
        <taxon>Agrobacterium</taxon>
        <taxon>Agrobacterium tumefaciens complex</taxon>
    </lineage>
</organism>
<dbReference type="PROSITE" id="PS50931">
    <property type="entry name" value="HTH_LYSR"/>
    <property type="match status" value="1"/>
</dbReference>
<dbReference type="InterPro" id="IPR000847">
    <property type="entry name" value="LysR_HTH_N"/>
</dbReference>
<keyword evidence="3" id="KW-0238">DNA-binding</keyword>
<dbReference type="SUPFAM" id="SSF46785">
    <property type="entry name" value="Winged helix' DNA-binding domain"/>
    <property type="match status" value="1"/>
</dbReference>
<evidence type="ECO:0000256" key="5">
    <source>
        <dbReference type="ARBA" id="ARBA00054626"/>
    </source>
</evidence>
<accession>A0A7Z7BNX4</accession>
<dbReference type="SUPFAM" id="SSF53850">
    <property type="entry name" value="Periplasmic binding protein-like II"/>
    <property type="match status" value="1"/>
</dbReference>
<evidence type="ECO:0000313" key="9">
    <source>
        <dbReference type="EMBL" id="SDJ85991.1"/>
    </source>
</evidence>
<dbReference type="GO" id="GO:0032993">
    <property type="term" value="C:protein-DNA complex"/>
    <property type="evidence" value="ECO:0007669"/>
    <property type="project" value="TreeGrafter"/>
</dbReference>
<dbReference type="Pfam" id="PF03466">
    <property type="entry name" value="LysR_substrate"/>
    <property type="match status" value="1"/>
</dbReference>
<dbReference type="Gene3D" id="1.10.10.10">
    <property type="entry name" value="Winged helix-like DNA-binding domain superfamily/Winged helix DNA-binding domain"/>
    <property type="match status" value="1"/>
</dbReference>
<keyword evidence="4" id="KW-0804">Transcription</keyword>
<evidence type="ECO:0000256" key="7">
    <source>
        <dbReference type="ARBA" id="ARBA00083243"/>
    </source>
</evidence>
<name>A0A7Z7BNX4_9HYPH</name>
<dbReference type="Pfam" id="PF00126">
    <property type="entry name" value="HTH_1"/>
    <property type="match status" value="1"/>
</dbReference>
<dbReference type="FunFam" id="1.10.10.10:FF:000001">
    <property type="entry name" value="LysR family transcriptional regulator"/>
    <property type="match status" value="1"/>
</dbReference>
<dbReference type="AlphaFoldDB" id="A0A7Z7BNX4"/>
<dbReference type="PRINTS" id="PR00039">
    <property type="entry name" value="HTHLYSR"/>
</dbReference>
<proteinExistence type="inferred from homology"/>
<dbReference type="InterPro" id="IPR036388">
    <property type="entry name" value="WH-like_DNA-bd_sf"/>
</dbReference>
<evidence type="ECO:0000313" key="10">
    <source>
        <dbReference type="Proteomes" id="UP000198917"/>
    </source>
</evidence>
<dbReference type="Proteomes" id="UP000198917">
    <property type="component" value="Unassembled WGS sequence"/>
</dbReference>
<dbReference type="PANTHER" id="PTHR30346:SF28">
    <property type="entry name" value="HTH-TYPE TRANSCRIPTIONAL REGULATOR CYNR"/>
    <property type="match status" value="1"/>
</dbReference>
<dbReference type="Gene3D" id="3.40.190.10">
    <property type="entry name" value="Periplasmic binding protein-like II"/>
    <property type="match status" value="2"/>
</dbReference>
<dbReference type="InterPro" id="IPR005119">
    <property type="entry name" value="LysR_subst-bd"/>
</dbReference>
<dbReference type="InterPro" id="IPR036390">
    <property type="entry name" value="WH_DNA-bd_sf"/>
</dbReference>
<comment type="caution">
    <text evidence="9">The sequence shown here is derived from an EMBL/GenBank/DDBJ whole genome shotgun (WGS) entry which is preliminary data.</text>
</comment>
<dbReference type="EMBL" id="FNEW01000002">
    <property type="protein sequence ID" value="SDJ85991.1"/>
    <property type="molecule type" value="Genomic_DNA"/>
</dbReference>
<evidence type="ECO:0000256" key="3">
    <source>
        <dbReference type="ARBA" id="ARBA00023125"/>
    </source>
</evidence>
<evidence type="ECO:0000256" key="1">
    <source>
        <dbReference type="ARBA" id="ARBA00009437"/>
    </source>
</evidence>
<comment type="similarity">
    <text evidence="1">Belongs to the LysR transcriptional regulatory family.</text>
</comment>
<feature type="domain" description="HTH lysR-type" evidence="8">
    <location>
        <begin position="61"/>
        <end position="118"/>
    </location>
</feature>
<comment type="function">
    <text evidence="5">Transcriptional regulator of the ttuABCDE tartrate utilization operon.</text>
</comment>
<dbReference type="PANTHER" id="PTHR30346">
    <property type="entry name" value="TRANSCRIPTIONAL DUAL REGULATOR HCAR-RELATED"/>
    <property type="match status" value="1"/>
</dbReference>
<gene>
    <name evidence="9" type="ORF">SAMN05428983_3108</name>
</gene>
<dbReference type="GO" id="GO:0003677">
    <property type="term" value="F:DNA binding"/>
    <property type="evidence" value="ECO:0007669"/>
    <property type="project" value="UniProtKB-KW"/>
</dbReference>
<protein>
    <recommendedName>
        <fullName evidence="6">HTH-type transcriptional regulator TtuA</fullName>
    </recommendedName>
    <alternativeName>
        <fullName evidence="7">Tartrate utilization transcriptional regulator</fullName>
    </alternativeName>
</protein>
<keyword evidence="2" id="KW-0805">Transcription regulation</keyword>